<name>A0ABV5ZVV3_9PSEU</name>
<dbReference type="InterPro" id="IPR013325">
    <property type="entry name" value="RNA_pol_sigma_r2"/>
</dbReference>
<dbReference type="Pfam" id="PF04542">
    <property type="entry name" value="Sigma70_r2"/>
    <property type="match status" value="1"/>
</dbReference>
<keyword evidence="3" id="KW-0731">Sigma factor</keyword>
<feature type="compositionally biased region" description="Basic and acidic residues" evidence="6">
    <location>
        <begin position="185"/>
        <end position="194"/>
    </location>
</feature>
<dbReference type="SUPFAM" id="SSF88659">
    <property type="entry name" value="Sigma3 and sigma4 domains of RNA polymerase sigma factors"/>
    <property type="match status" value="1"/>
</dbReference>
<evidence type="ECO:0000256" key="4">
    <source>
        <dbReference type="ARBA" id="ARBA00023125"/>
    </source>
</evidence>
<reference evidence="9 10" key="1">
    <citation type="submission" date="2024-09" db="EMBL/GenBank/DDBJ databases">
        <authorList>
            <person name="Sun Q."/>
            <person name="Mori K."/>
        </authorList>
    </citation>
    <scope>NUCLEOTIDE SEQUENCE [LARGE SCALE GENOMIC DNA]</scope>
    <source>
        <strain evidence="9 10">TBRC 7907</strain>
    </source>
</reference>
<dbReference type="Proteomes" id="UP001589693">
    <property type="component" value="Unassembled WGS sequence"/>
</dbReference>
<protein>
    <submittedName>
        <fullName evidence="9">RNA polymerase sigma factor</fullName>
    </submittedName>
</protein>
<evidence type="ECO:0000313" key="9">
    <source>
        <dbReference type="EMBL" id="MFB9904545.1"/>
    </source>
</evidence>
<dbReference type="RefSeq" id="WP_377851754.1">
    <property type="nucleotide sequence ID" value="NZ_JBHLZU010000010.1"/>
</dbReference>
<evidence type="ECO:0000259" key="7">
    <source>
        <dbReference type="Pfam" id="PF04542"/>
    </source>
</evidence>
<evidence type="ECO:0000256" key="6">
    <source>
        <dbReference type="SAM" id="MobiDB-lite"/>
    </source>
</evidence>
<evidence type="ECO:0000256" key="1">
    <source>
        <dbReference type="ARBA" id="ARBA00010641"/>
    </source>
</evidence>
<dbReference type="SUPFAM" id="SSF88946">
    <property type="entry name" value="Sigma2 domain of RNA polymerase sigma factors"/>
    <property type="match status" value="1"/>
</dbReference>
<dbReference type="Pfam" id="PF08281">
    <property type="entry name" value="Sigma70_r4_2"/>
    <property type="match status" value="1"/>
</dbReference>
<gene>
    <name evidence="9" type="ORF">ACFFQA_11440</name>
</gene>
<evidence type="ECO:0000313" key="10">
    <source>
        <dbReference type="Proteomes" id="UP001589693"/>
    </source>
</evidence>
<keyword evidence="4" id="KW-0238">DNA-binding</keyword>
<evidence type="ECO:0000256" key="2">
    <source>
        <dbReference type="ARBA" id="ARBA00023015"/>
    </source>
</evidence>
<dbReference type="InterPro" id="IPR013324">
    <property type="entry name" value="RNA_pol_sigma_r3/r4-like"/>
</dbReference>
<dbReference type="InterPro" id="IPR013249">
    <property type="entry name" value="RNA_pol_sigma70_r4_t2"/>
</dbReference>
<accession>A0ABV5ZVV3</accession>
<dbReference type="CDD" id="cd06171">
    <property type="entry name" value="Sigma70_r4"/>
    <property type="match status" value="1"/>
</dbReference>
<keyword evidence="10" id="KW-1185">Reference proteome</keyword>
<dbReference type="Gene3D" id="1.10.10.10">
    <property type="entry name" value="Winged helix-like DNA-binding domain superfamily/Winged helix DNA-binding domain"/>
    <property type="match status" value="1"/>
</dbReference>
<keyword evidence="2" id="KW-0805">Transcription regulation</keyword>
<evidence type="ECO:0000259" key="8">
    <source>
        <dbReference type="Pfam" id="PF08281"/>
    </source>
</evidence>
<feature type="domain" description="RNA polymerase sigma-70 region 2" evidence="7">
    <location>
        <begin position="13"/>
        <end position="80"/>
    </location>
</feature>
<comment type="similarity">
    <text evidence="1">Belongs to the sigma-70 factor family. ECF subfamily.</text>
</comment>
<sequence length="194" mass="22173">MRRPDPAAALGALYDDSARQLHRYLARRVGTEAADDLVAETFLLLWQRREEIEFDADSTRAWMYGAASNLVRRHARSEERRMRAWTRDGARRAETEDIGERAVSVADADAVSEHLASMLAELPLRDRDVLLMSAWTDLTPSEIAEALGMHPVTVRTSLHRIRRRMRKQLSNRMDARSLSRAVRAQRGEREDGHA</sequence>
<dbReference type="InterPro" id="IPR007627">
    <property type="entry name" value="RNA_pol_sigma70_r2"/>
</dbReference>
<dbReference type="PANTHER" id="PTHR43133:SF52">
    <property type="entry name" value="ECF RNA POLYMERASE SIGMA FACTOR SIGL"/>
    <property type="match status" value="1"/>
</dbReference>
<evidence type="ECO:0000256" key="5">
    <source>
        <dbReference type="ARBA" id="ARBA00023163"/>
    </source>
</evidence>
<dbReference type="EMBL" id="JBHLZU010000010">
    <property type="protein sequence ID" value="MFB9904545.1"/>
    <property type="molecule type" value="Genomic_DNA"/>
</dbReference>
<feature type="domain" description="RNA polymerase sigma factor 70 region 4 type 2" evidence="8">
    <location>
        <begin position="115"/>
        <end position="165"/>
    </location>
</feature>
<keyword evidence="5" id="KW-0804">Transcription</keyword>
<dbReference type="InterPro" id="IPR036388">
    <property type="entry name" value="WH-like_DNA-bd_sf"/>
</dbReference>
<dbReference type="InterPro" id="IPR039425">
    <property type="entry name" value="RNA_pol_sigma-70-like"/>
</dbReference>
<dbReference type="InterPro" id="IPR014284">
    <property type="entry name" value="RNA_pol_sigma-70_dom"/>
</dbReference>
<proteinExistence type="inferred from homology"/>
<feature type="region of interest" description="Disordered" evidence="6">
    <location>
        <begin position="167"/>
        <end position="194"/>
    </location>
</feature>
<comment type="caution">
    <text evidence="9">The sequence shown here is derived from an EMBL/GenBank/DDBJ whole genome shotgun (WGS) entry which is preliminary data.</text>
</comment>
<dbReference type="Gene3D" id="1.10.1740.10">
    <property type="match status" value="1"/>
</dbReference>
<organism evidence="9 10">
    <name type="scientific">Allokutzneria oryzae</name>
    <dbReference type="NCBI Taxonomy" id="1378989"/>
    <lineage>
        <taxon>Bacteria</taxon>
        <taxon>Bacillati</taxon>
        <taxon>Actinomycetota</taxon>
        <taxon>Actinomycetes</taxon>
        <taxon>Pseudonocardiales</taxon>
        <taxon>Pseudonocardiaceae</taxon>
        <taxon>Allokutzneria</taxon>
    </lineage>
</organism>
<evidence type="ECO:0000256" key="3">
    <source>
        <dbReference type="ARBA" id="ARBA00023082"/>
    </source>
</evidence>
<dbReference type="PANTHER" id="PTHR43133">
    <property type="entry name" value="RNA POLYMERASE ECF-TYPE SIGMA FACTO"/>
    <property type="match status" value="1"/>
</dbReference>
<dbReference type="NCBIfam" id="TIGR02937">
    <property type="entry name" value="sigma70-ECF"/>
    <property type="match status" value="1"/>
</dbReference>